<proteinExistence type="predicted"/>
<protein>
    <submittedName>
        <fullName evidence="2">Uncharacterized protein</fullName>
    </submittedName>
</protein>
<organism evidence="2">
    <name type="scientific">viral metagenome</name>
    <dbReference type="NCBI Taxonomy" id="1070528"/>
    <lineage>
        <taxon>unclassified sequences</taxon>
        <taxon>metagenomes</taxon>
        <taxon>organismal metagenomes</taxon>
    </lineage>
</organism>
<name>A0A6C0DV15_9ZZZZ</name>
<feature type="region of interest" description="Disordered" evidence="1">
    <location>
        <begin position="1"/>
        <end position="35"/>
    </location>
</feature>
<evidence type="ECO:0000313" key="2">
    <source>
        <dbReference type="EMBL" id="QHT19065.1"/>
    </source>
</evidence>
<sequence>MWDKMREEFGVDDDERPEKYVSKNKTRKRPKTNYL</sequence>
<dbReference type="AlphaFoldDB" id="A0A6C0DV15"/>
<dbReference type="EMBL" id="MN739662">
    <property type="protein sequence ID" value="QHT19065.1"/>
    <property type="molecule type" value="Genomic_DNA"/>
</dbReference>
<feature type="compositionally biased region" description="Basic residues" evidence="1">
    <location>
        <begin position="22"/>
        <end position="35"/>
    </location>
</feature>
<reference evidence="2" key="1">
    <citation type="journal article" date="2020" name="Nature">
        <title>Giant virus diversity and host interactions through global metagenomics.</title>
        <authorList>
            <person name="Schulz F."/>
            <person name="Roux S."/>
            <person name="Paez-Espino D."/>
            <person name="Jungbluth S."/>
            <person name="Walsh D.A."/>
            <person name="Denef V.J."/>
            <person name="McMahon K.D."/>
            <person name="Konstantinidis K.T."/>
            <person name="Eloe-Fadrosh E.A."/>
            <person name="Kyrpides N.C."/>
            <person name="Woyke T."/>
        </authorList>
    </citation>
    <scope>NUCLEOTIDE SEQUENCE</scope>
    <source>
        <strain evidence="2">GVMAG-M-3300023174-49</strain>
    </source>
</reference>
<evidence type="ECO:0000256" key="1">
    <source>
        <dbReference type="SAM" id="MobiDB-lite"/>
    </source>
</evidence>
<accession>A0A6C0DV15</accession>